<reference evidence="1" key="1">
    <citation type="submission" date="2018-05" db="EMBL/GenBank/DDBJ databases">
        <authorList>
            <person name="Lanie J.A."/>
            <person name="Ng W.-L."/>
            <person name="Kazmierczak K.M."/>
            <person name="Andrzejewski T.M."/>
            <person name="Davidsen T.M."/>
            <person name="Wayne K.J."/>
            <person name="Tettelin H."/>
            <person name="Glass J.I."/>
            <person name="Rusch D."/>
            <person name="Podicherti R."/>
            <person name="Tsui H.-C.T."/>
            <person name="Winkler M.E."/>
        </authorList>
    </citation>
    <scope>NUCLEOTIDE SEQUENCE</scope>
</reference>
<dbReference type="AlphaFoldDB" id="A0A382UP83"/>
<organism evidence="1">
    <name type="scientific">marine metagenome</name>
    <dbReference type="NCBI Taxonomy" id="408172"/>
    <lineage>
        <taxon>unclassified sequences</taxon>
        <taxon>metagenomes</taxon>
        <taxon>ecological metagenomes</taxon>
    </lineage>
</organism>
<evidence type="ECO:0000313" key="1">
    <source>
        <dbReference type="EMBL" id="SVD36083.1"/>
    </source>
</evidence>
<feature type="non-terminal residue" evidence="1">
    <location>
        <position position="84"/>
    </location>
</feature>
<accession>A0A382UP83</accession>
<gene>
    <name evidence="1" type="ORF">METZ01_LOCUS388937</name>
</gene>
<dbReference type="EMBL" id="UINC01145760">
    <property type="protein sequence ID" value="SVD36083.1"/>
    <property type="molecule type" value="Genomic_DNA"/>
</dbReference>
<name>A0A382UP83_9ZZZZ</name>
<sequence length="84" mass="9365">MRQRRCLTEGPMQGHQGDLELIVAGFFGCDPLQPEAGANDQLRHRMISLSAGQFQQFEGKSGDEGQHRKMCEESFQQALGVTEN</sequence>
<protein>
    <submittedName>
        <fullName evidence="1">Uncharacterized protein</fullName>
    </submittedName>
</protein>
<proteinExistence type="predicted"/>